<dbReference type="PANTHER" id="PTHR23415">
    <property type="entry name" value="CYCLIN-DEPENDENT KINASES REGULATORY SUBUNIT/60S RIBOSOME SUBUNIT BIOGENESIS PROTEIN NIP7"/>
    <property type="match status" value="1"/>
</dbReference>
<feature type="region of interest" description="Disordered" evidence="7">
    <location>
        <begin position="114"/>
        <end position="146"/>
    </location>
</feature>
<dbReference type="STRING" id="660025.F9G0M4"/>
<dbReference type="InterPro" id="IPR036974">
    <property type="entry name" value="PUA_sf"/>
</dbReference>
<feature type="compositionally biased region" description="Basic and acidic residues" evidence="7">
    <location>
        <begin position="122"/>
        <end position="134"/>
    </location>
</feature>
<comment type="caution">
    <text evidence="9">The sequence shown here is derived from an EMBL/GenBank/DDBJ whole genome shotgun (WGS) entry which is preliminary data.</text>
</comment>
<sequence>MVLTTIYWNLGSSDHSSPSTSFVRYPASELLQTRSLSQWLSFIRDVGFYEDRHSPFQSLKDNKARMQQFEVHAIDARLRSWAPKVHNRCPNTNKCYSVSFKPCMVRDLGEHASQASMDDLTDPTKVKDVSKRPDNTGLGTSNSLSHNTITEGRIRQVKHECLGNSMNVFSSCPPCLNVGLVFEQYSKHGYDELRKGYLAWRMTWHTFKANAKPKSLEGTKSILRNIASRSLPKLNMWGDITNDYTLLSYEYLTKEDLMNLYDLEYQAIKISRLLGKPFATSIGETLTNILVGKLWDMLFDDFTFGPYTTILRPPLSELVTFHFYQPRLSKPSHPAIEQHQQHHQSPYPNDTMRPLTEKETQTLFEKLANYTGGSLKNLIAPLDDSPNPDRYVFRLVRDRVFYVRLSIANLATSIARDKLLSLGTCLGKFTKSGKFRLHITALPIIAEHARYKIWVKENGTMPFLYGSNIVKAHVGRWSEDCPEHQGVVVYSMNDTPLGFGVTARSTAEARRLDPTGVTCFRQADCGEYLRDEDNLFATG</sequence>
<dbReference type="FunFam" id="2.30.130.10:FF:000002">
    <property type="entry name" value="60S ribosome subunit biogenesis protein NIP7 homolog"/>
    <property type="match status" value="1"/>
</dbReference>
<dbReference type="Gene3D" id="3.10.450.220">
    <property type="match status" value="1"/>
</dbReference>
<proteinExistence type="inferred from homology"/>
<feature type="compositionally biased region" description="Polar residues" evidence="7">
    <location>
        <begin position="137"/>
        <end position="146"/>
    </location>
</feature>
<dbReference type="InterPro" id="IPR040598">
    <property type="entry name" value="NIP7_N"/>
</dbReference>
<evidence type="ECO:0000256" key="3">
    <source>
        <dbReference type="ARBA" id="ARBA00022517"/>
    </source>
</evidence>
<dbReference type="SMART" id="SM00359">
    <property type="entry name" value="PUA"/>
    <property type="match status" value="1"/>
</dbReference>
<dbReference type="SUPFAM" id="SSF88697">
    <property type="entry name" value="PUA domain-like"/>
    <property type="match status" value="1"/>
</dbReference>
<dbReference type="Pfam" id="PF03657">
    <property type="entry name" value="UPF0113"/>
    <property type="match status" value="1"/>
</dbReference>
<dbReference type="FunFam" id="3.10.450.220:FF:000001">
    <property type="entry name" value="60S ribosome subunit biogenesis protein NIP7 homolog"/>
    <property type="match status" value="1"/>
</dbReference>
<dbReference type="GO" id="GO:0003723">
    <property type="term" value="F:RNA binding"/>
    <property type="evidence" value="ECO:0007669"/>
    <property type="project" value="UniProtKB-KW"/>
</dbReference>
<evidence type="ECO:0000256" key="1">
    <source>
        <dbReference type="ARBA" id="ARBA00004604"/>
    </source>
</evidence>
<comment type="similarity">
    <text evidence="2">Belongs to the NIP7 family.</text>
</comment>
<dbReference type="GO" id="GO:0005730">
    <property type="term" value="C:nucleolus"/>
    <property type="evidence" value="ECO:0007669"/>
    <property type="project" value="UniProtKB-SubCell"/>
</dbReference>
<evidence type="ECO:0000259" key="8">
    <source>
        <dbReference type="SMART" id="SM00359"/>
    </source>
</evidence>
<dbReference type="SUPFAM" id="SSF88802">
    <property type="entry name" value="Pre-PUA domain"/>
    <property type="match status" value="1"/>
</dbReference>
<dbReference type="InterPro" id="IPR055359">
    <property type="entry name" value="Nip7_N_euk"/>
</dbReference>
<dbReference type="Gene3D" id="2.30.130.10">
    <property type="entry name" value="PUA domain"/>
    <property type="match status" value="1"/>
</dbReference>
<evidence type="ECO:0000256" key="6">
    <source>
        <dbReference type="ARBA" id="ARBA00054591"/>
    </source>
</evidence>
<comment type="function">
    <text evidence="6">Required for proper 27S pre-rRNA processing and 60S ribosome subunit assembly.</text>
</comment>
<evidence type="ECO:0000256" key="7">
    <source>
        <dbReference type="SAM" id="MobiDB-lite"/>
    </source>
</evidence>
<dbReference type="AlphaFoldDB" id="F9G0M4"/>
<accession>F9G0M4</accession>
<keyword evidence="5" id="KW-0539">Nucleus</keyword>
<dbReference type="InterPro" id="IPR002478">
    <property type="entry name" value="PUA"/>
</dbReference>
<evidence type="ECO:0000313" key="9">
    <source>
        <dbReference type="EMBL" id="EGU77283.1"/>
    </source>
</evidence>
<name>F9G0M4_FUSOF</name>
<dbReference type="GO" id="GO:1902626">
    <property type="term" value="P:assembly of large subunit precursor of preribosome"/>
    <property type="evidence" value="ECO:0007669"/>
    <property type="project" value="UniProtKB-ARBA"/>
</dbReference>
<dbReference type="CDD" id="cd21146">
    <property type="entry name" value="Nip7_N_euk"/>
    <property type="match status" value="1"/>
</dbReference>
<gene>
    <name evidence="9" type="ORF">FOXB_12206</name>
</gene>
<dbReference type="PROSITE" id="PS50890">
    <property type="entry name" value="PUA"/>
    <property type="match status" value="1"/>
</dbReference>
<keyword evidence="3" id="KW-0690">Ribosome biogenesis</keyword>
<keyword evidence="4" id="KW-0694">RNA-binding</keyword>
<dbReference type="EMBL" id="AFQF01003010">
    <property type="protein sequence ID" value="EGU77283.1"/>
    <property type="molecule type" value="Genomic_DNA"/>
</dbReference>
<dbReference type="InterPro" id="IPR015947">
    <property type="entry name" value="PUA-like_sf"/>
</dbReference>
<dbReference type="Pfam" id="PF17833">
    <property type="entry name" value="pre-PUA_NIP7"/>
    <property type="match status" value="1"/>
</dbReference>
<organism evidence="9">
    <name type="scientific">Fusarium oxysporum (strain Fo5176)</name>
    <name type="common">Fusarium vascular wilt</name>
    <dbReference type="NCBI Taxonomy" id="660025"/>
    <lineage>
        <taxon>Eukaryota</taxon>
        <taxon>Fungi</taxon>
        <taxon>Dikarya</taxon>
        <taxon>Ascomycota</taxon>
        <taxon>Pezizomycotina</taxon>
        <taxon>Sordariomycetes</taxon>
        <taxon>Hypocreomycetidae</taxon>
        <taxon>Hypocreales</taxon>
        <taxon>Nectriaceae</taxon>
        <taxon>Fusarium</taxon>
        <taxon>Fusarium oxysporum species complex</taxon>
    </lineage>
</organism>
<dbReference type="InterPro" id="IPR005155">
    <property type="entry name" value="UPF0113_PUA"/>
</dbReference>
<evidence type="ECO:0000256" key="2">
    <source>
        <dbReference type="ARBA" id="ARBA00009895"/>
    </source>
</evidence>
<dbReference type="PaxDb" id="5507-FOXG_01853P0"/>
<feature type="domain" description="PUA" evidence="8">
    <location>
        <begin position="451"/>
        <end position="526"/>
    </location>
</feature>
<dbReference type="CDD" id="cd21151">
    <property type="entry name" value="PUA_Nip7-like"/>
    <property type="match status" value="1"/>
</dbReference>
<reference evidence="9" key="1">
    <citation type="journal article" date="2012" name="Mol. Plant Microbe Interact.">
        <title>A highly conserved effector in Fusarium oxysporum is required for full virulence on Arabidopsis.</title>
        <authorList>
            <person name="Thatcher L.F."/>
            <person name="Gardiner D.M."/>
            <person name="Kazan K."/>
            <person name="Manners J."/>
        </authorList>
    </citation>
    <scope>NUCLEOTIDE SEQUENCE [LARGE SCALE GENOMIC DNA]</scope>
    <source>
        <strain evidence="9">Fo5176</strain>
    </source>
</reference>
<protein>
    <recommendedName>
        <fullName evidence="8">PUA domain-containing protein</fullName>
    </recommendedName>
</protein>
<comment type="subcellular location">
    <subcellularLocation>
        <location evidence="1">Nucleus</location>
        <location evidence="1">Nucleolus</location>
    </subcellularLocation>
</comment>
<evidence type="ECO:0000256" key="5">
    <source>
        <dbReference type="ARBA" id="ARBA00023242"/>
    </source>
</evidence>
<feature type="region of interest" description="Disordered" evidence="7">
    <location>
        <begin position="333"/>
        <end position="352"/>
    </location>
</feature>
<dbReference type="OrthoDB" id="27490at2759"/>
<evidence type="ECO:0000256" key="4">
    <source>
        <dbReference type="ARBA" id="ARBA00022884"/>
    </source>
</evidence>